<dbReference type="InterPro" id="IPR013651">
    <property type="entry name" value="ATP-grasp_RimK-type"/>
</dbReference>
<feature type="domain" description="ATP-grasp" evidence="3">
    <location>
        <begin position="215"/>
        <end position="466"/>
    </location>
</feature>
<keyword evidence="4" id="KW-0436">Ligase</keyword>
<reference evidence="5 7" key="2">
    <citation type="submission" date="2016-11" db="EMBL/GenBank/DDBJ databases">
        <title>Mixed transmission modes and dynamic genome evolution in an obligate animal-bacterial symbiosis.</title>
        <authorList>
            <person name="Russell S.L."/>
            <person name="Corbett-Detig R.B."/>
            <person name="Cavanaugh C.M."/>
        </authorList>
    </citation>
    <scope>NUCLEOTIDE SEQUENCE [LARGE SCALE GENOMIC DNA]</scope>
    <source>
        <strain evidence="5">MA-KB16</strain>
    </source>
</reference>
<evidence type="ECO:0000259" key="3">
    <source>
        <dbReference type="PROSITE" id="PS50975"/>
    </source>
</evidence>
<dbReference type="Proteomes" id="UP000190962">
    <property type="component" value="Unassembled WGS sequence"/>
</dbReference>
<protein>
    <submittedName>
        <fullName evidence="4">D-alanine-D-alanine ligase-like protein</fullName>
    </submittedName>
</protein>
<dbReference type="Pfam" id="PF13549">
    <property type="entry name" value="ATP-grasp_5"/>
    <property type="match status" value="1"/>
</dbReference>
<keyword evidence="1" id="KW-0464">Manganese</keyword>
<dbReference type="EMBL" id="MPNX01000003">
    <property type="protein sequence ID" value="OOY35655.1"/>
    <property type="molecule type" value="Genomic_DNA"/>
</dbReference>
<name>A0A0B0HAQ3_SOVGS</name>
<dbReference type="GO" id="GO:0046872">
    <property type="term" value="F:metal ion binding"/>
    <property type="evidence" value="ECO:0007669"/>
    <property type="project" value="InterPro"/>
</dbReference>
<dbReference type="Gene3D" id="3.30.1490.20">
    <property type="entry name" value="ATP-grasp fold, A domain"/>
    <property type="match status" value="1"/>
</dbReference>
<dbReference type="eggNOG" id="COG0189">
    <property type="taxonomic scope" value="Bacteria"/>
</dbReference>
<dbReference type="InterPro" id="IPR013815">
    <property type="entry name" value="ATP_grasp_subdomain_1"/>
</dbReference>
<dbReference type="GO" id="GO:0009432">
    <property type="term" value="P:SOS response"/>
    <property type="evidence" value="ECO:0007669"/>
    <property type="project" value="TreeGrafter"/>
</dbReference>
<dbReference type="PANTHER" id="PTHR21621">
    <property type="entry name" value="RIBOSOMAL PROTEIN S6 MODIFICATION PROTEIN"/>
    <property type="match status" value="1"/>
</dbReference>
<proteinExistence type="predicted"/>
<dbReference type="EMBL" id="JRAA01000001">
    <property type="protein sequence ID" value="KHF25752.1"/>
    <property type="molecule type" value="Genomic_DNA"/>
</dbReference>
<keyword evidence="6" id="KW-1185">Reference proteome</keyword>
<dbReference type="PROSITE" id="PS50975">
    <property type="entry name" value="ATP_GRASP"/>
    <property type="match status" value="1"/>
</dbReference>
<comment type="caution">
    <text evidence="4">The sequence shown here is derived from an EMBL/GenBank/DDBJ whole genome shotgun (WGS) entry which is preliminary data.</text>
</comment>
<dbReference type="Proteomes" id="UP000030856">
    <property type="component" value="Unassembled WGS sequence"/>
</dbReference>
<sequence length="584" mass="64465">MGYGIMQSCITGEMNLCLNEDIDLSRLDTIMSHALGEIESVSGVCSVDEALMSRILYWTAGIQRHFSIPLYPGYRMLGKTTGTDKDTESGRTFRFVLPSIHPQATLAAFQWVITTLEHTLLKDSDDQLPTDKAAVDSLLKRKRSLGKYLKQYATREKTTFAIYQAAWEMDVPVRPLSSGYVVLGYAACSRMMKITISDQTTALGVDIARNKLATSEILHRIGLPVPGSRYVKDSRQAVEMAERIGYPVVIKPSDHDQGRGVYADLHDAASVEKAYEGARKFSKNILIEKHISGFGHRLTVYNGKIYSVTRKTPAGITGDGVSAIDALIANSSCLPFVTHSDENQSARVLNDESLGLIRQYGLTTKSVLPEGHFFALKRRNNAADGGVSSPVPVSEVHPDNRDIAIKVARVTGLDFAGVDLISPDIRVSWRENGAVICEVNAQPEIHQIILSRIFVDMLPLRGRIDAFLAVTAAHQEYEKSHLGYWIDSRSIDSVYSAGRISHQPSQGLPNAVEGNISVLQDDPDTHSVLVVMSPEELAQQGLPFDLFRTVHLADCEHEKQCGEFIEMLNCHADEIVLGKEMRPI</sequence>
<dbReference type="GO" id="GO:0018169">
    <property type="term" value="F:ribosomal S6-glutamic acid ligase activity"/>
    <property type="evidence" value="ECO:0007669"/>
    <property type="project" value="TreeGrafter"/>
</dbReference>
<dbReference type="AlphaFoldDB" id="A0A0B0HAQ3"/>
<dbReference type="GO" id="GO:0005524">
    <property type="term" value="F:ATP binding"/>
    <property type="evidence" value="ECO:0007669"/>
    <property type="project" value="UniProtKB-UniRule"/>
</dbReference>
<evidence type="ECO:0000313" key="7">
    <source>
        <dbReference type="Proteomes" id="UP000190962"/>
    </source>
</evidence>
<reference evidence="4 6" key="1">
    <citation type="journal article" date="2014" name="BMC Genomics">
        <title>The genome of the intracellular bacterium of the coastal bivalve, Solemya velum: a blueprint for thriving in and out of symbiosis.</title>
        <authorList>
            <person name="Dmytrenko O."/>
            <person name="Russell S.L."/>
            <person name="Loo W.T."/>
            <person name="Fontanez K.M."/>
            <person name="Liao L."/>
            <person name="Roeselers G."/>
            <person name="Sharma R."/>
            <person name="Stewart F.J."/>
            <person name="Newton I.L."/>
            <person name="Woyke T."/>
            <person name="Wu D."/>
            <person name="Lang J.M."/>
            <person name="Eisen J.A."/>
            <person name="Cavanaugh C.M."/>
        </authorList>
    </citation>
    <scope>NUCLEOTIDE SEQUENCE [LARGE SCALE GENOMIC DNA]</scope>
    <source>
        <strain evidence="4 6">WH</strain>
    </source>
</reference>
<dbReference type="Gene3D" id="3.30.470.20">
    <property type="entry name" value="ATP-grasp fold, B domain"/>
    <property type="match status" value="1"/>
</dbReference>
<organism evidence="4 6">
    <name type="scientific">Solemya velum gill symbiont</name>
    <dbReference type="NCBI Taxonomy" id="2340"/>
    <lineage>
        <taxon>Bacteria</taxon>
        <taxon>Pseudomonadati</taxon>
        <taxon>Pseudomonadota</taxon>
        <taxon>Gammaproteobacteria</taxon>
        <taxon>sulfur-oxidizing symbionts</taxon>
    </lineage>
</organism>
<dbReference type="InterPro" id="IPR011761">
    <property type="entry name" value="ATP-grasp"/>
</dbReference>
<accession>A0A0B0HAQ3</accession>
<evidence type="ECO:0000256" key="2">
    <source>
        <dbReference type="PROSITE-ProRule" id="PRU00409"/>
    </source>
</evidence>
<evidence type="ECO:0000313" key="6">
    <source>
        <dbReference type="Proteomes" id="UP000030856"/>
    </source>
</evidence>
<dbReference type="GO" id="GO:0005737">
    <property type="term" value="C:cytoplasm"/>
    <property type="evidence" value="ECO:0007669"/>
    <property type="project" value="TreeGrafter"/>
</dbReference>
<keyword evidence="2" id="KW-0067">ATP-binding</keyword>
<dbReference type="STRING" id="2340.JV46_19140"/>
<dbReference type="RefSeq" id="WP_043115429.1">
    <property type="nucleotide sequence ID" value="NZ_MPPZ01000006.1"/>
</dbReference>
<evidence type="ECO:0000313" key="4">
    <source>
        <dbReference type="EMBL" id="KHF25752.1"/>
    </source>
</evidence>
<dbReference type="PANTHER" id="PTHR21621:SF0">
    <property type="entry name" value="BETA-CITRYLGLUTAMATE SYNTHASE B-RELATED"/>
    <property type="match status" value="1"/>
</dbReference>
<dbReference type="Pfam" id="PF08443">
    <property type="entry name" value="RimK"/>
    <property type="match status" value="1"/>
</dbReference>
<dbReference type="SUPFAM" id="SSF56059">
    <property type="entry name" value="Glutathione synthetase ATP-binding domain-like"/>
    <property type="match status" value="1"/>
</dbReference>
<evidence type="ECO:0000256" key="1">
    <source>
        <dbReference type="ARBA" id="ARBA00023211"/>
    </source>
</evidence>
<gene>
    <name evidence="5" type="ORF">BOV88_03150</name>
    <name evidence="4" type="ORF">JV46_19140</name>
</gene>
<keyword evidence="2" id="KW-0547">Nucleotide-binding</keyword>
<evidence type="ECO:0000313" key="5">
    <source>
        <dbReference type="EMBL" id="OOY35655.1"/>
    </source>
</evidence>